<dbReference type="Gene3D" id="3.30.420.40">
    <property type="match status" value="2"/>
</dbReference>
<feature type="domain" description="Carbamoyltransferase" evidence="2">
    <location>
        <begin position="49"/>
        <end position="400"/>
    </location>
</feature>
<protein>
    <recommendedName>
        <fullName evidence="6">Carbamoyltransferase</fullName>
    </recommendedName>
</protein>
<comment type="similarity">
    <text evidence="1">Belongs to the NodU/CmcH family.</text>
</comment>
<dbReference type="InterPro" id="IPR031730">
    <property type="entry name" value="Carbam_trans_C"/>
</dbReference>
<geneLocation type="plasmid" evidence="4 5">
    <name>unnamed1</name>
</geneLocation>
<evidence type="ECO:0000259" key="2">
    <source>
        <dbReference type="Pfam" id="PF02543"/>
    </source>
</evidence>
<dbReference type="Pfam" id="PF16861">
    <property type="entry name" value="Carbam_trans_C"/>
    <property type="match status" value="1"/>
</dbReference>
<dbReference type="PANTHER" id="PTHR34847:SF1">
    <property type="entry name" value="NODULATION PROTEIN U"/>
    <property type="match status" value="1"/>
</dbReference>
<dbReference type="InterPro" id="IPR003696">
    <property type="entry name" value="Carbtransf_dom"/>
</dbReference>
<name>A0A6N1ALC7_9PROT</name>
<evidence type="ECO:0000256" key="1">
    <source>
        <dbReference type="ARBA" id="ARBA00006129"/>
    </source>
</evidence>
<dbReference type="SUPFAM" id="SSF53067">
    <property type="entry name" value="Actin-like ATPase domain"/>
    <property type="match status" value="1"/>
</dbReference>
<gene>
    <name evidence="4" type="ORF">HUE56_00860</name>
</gene>
<dbReference type="Proteomes" id="UP000509702">
    <property type="component" value="Plasmid unnamed1"/>
</dbReference>
<dbReference type="KEGG" id="aoz:HUE56_00860"/>
<dbReference type="PANTHER" id="PTHR34847">
    <property type="entry name" value="NODULATION PROTEIN U"/>
    <property type="match status" value="1"/>
</dbReference>
<feature type="domain" description="Carbamoyltransferase C-terminal" evidence="3">
    <location>
        <begin position="455"/>
        <end position="630"/>
    </location>
</feature>
<sequence>MSRRPAEAPQTRGVSEISSGTLLSALVSQSSCLQATRRRRKKAWPLMNVLGLSFDYHDAAAAILVNGAIVAAAQEERFSRRKHDKALPEQAIDYCLKQAGLRAVDLDKVVYYEQPLLKFDRILRSSLRRGKAGFAYLKDTAAAWLREDKFEPRLRIAECLNLPLERVVCVRHHESHAASAFYCSPFDEATVITLDGVGEYETATIGVGRGSELRTLSTIRMPHSLGLFYSAFTAYLGFEVNEGEYKVMGMAGFGQPDRHDELLRLFSLQDDGTFRLDQRFFEFTAPNDLPYTPALPAWLGPARPPESPFATTEGEGLDAAALADCRRYANLAASVQKCTETVILHMVSRAVERTGIRNVCMAGGVALNSLANGRIIRELGLPLYVQPAAGDAGGAVGAALSYYHSASGGKGRRPLTSAFLGPAYTPDEIAAAIRDSGFEQVECFDDDDALIDRTAQLLADGLVLGWFQGRSEWGPRALGCRSILADPTRPDMQRAVNERIKFREPFRPFAPATPVDEAVRFFDMPPVGGAAAPEYFMLAVHPVREEQRTAIPAVSHADGTARVQVVSAQSNPLFFALLQAFGQRTGVPVLLNTSFNLRGEPVVETPTDALKTFAFSGIDALVMGRSIVHKSFTL</sequence>
<dbReference type="InterPro" id="IPR043129">
    <property type="entry name" value="ATPase_NBD"/>
</dbReference>
<evidence type="ECO:0000313" key="4">
    <source>
        <dbReference type="EMBL" id="QKS49092.1"/>
    </source>
</evidence>
<dbReference type="EMBL" id="CP054615">
    <property type="protein sequence ID" value="QKS49092.1"/>
    <property type="molecule type" value="Genomic_DNA"/>
</dbReference>
<proteinExistence type="inferred from homology"/>
<accession>A0A6N1ALC7</accession>
<dbReference type="InterPro" id="IPR051338">
    <property type="entry name" value="NodU/CmcH_Carbamoyltrnsfr"/>
</dbReference>
<evidence type="ECO:0000313" key="5">
    <source>
        <dbReference type="Proteomes" id="UP000509702"/>
    </source>
</evidence>
<evidence type="ECO:0000259" key="3">
    <source>
        <dbReference type="Pfam" id="PF16861"/>
    </source>
</evidence>
<dbReference type="CDD" id="cd24098">
    <property type="entry name" value="ASKHA_NBD_TobZ_N"/>
    <property type="match status" value="1"/>
</dbReference>
<keyword evidence="5" id="KW-1185">Reference proteome</keyword>
<organism evidence="4 5">
    <name type="scientific">Azospirillum oryzae</name>
    <dbReference type="NCBI Taxonomy" id="286727"/>
    <lineage>
        <taxon>Bacteria</taxon>
        <taxon>Pseudomonadati</taxon>
        <taxon>Pseudomonadota</taxon>
        <taxon>Alphaproteobacteria</taxon>
        <taxon>Rhodospirillales</taxon>
        <taxon>Azospirillaceae</taxon>
        <taxon>Azospirillum</taxon>
    </lineage>
</organism>
<reference evidence="4 5" key="1">
    <citation type="submission" date="2020-06" db="EMBL/GenBank/DDBJ databases">
        <title>Complete genome of Azosprillum oryzae KACC14407.</title>
        <authorList>
            <person name="Kim M."/>
            <person name="Park Y.-J."/>
            <person name="Shin J.-H."/>
        </authorList>
    </citation>
    <scope>NUCLEOTIDE SEQUENCE [LARGE SCALE GENOMIC DNA]</scope>
    <source>
        <strain evidence="4 5">KACC 14407</strain>
        <plasmid evidence="4 5">unnamed1</plasmid>
    </source>
</reference>
<evidence type="ECO:0008006" key="6">
    <source>
        <dbReference type="Google" id="ProtNLM"/>
    </source>
</evidence>
<dbReference type="InterPro" id="IPR038152">
    <property type="entry name" value="Carbam_trans_C_sf"/>
</dbReference>
<dbReference type="Gene3D" id="3.90.870.20">
    <property type="entry name" value="Carbamoyltransferase, C-terminal domain"/>
    <property type="match status" value="1"/>
</dbReference>
<keyword evidence="4" id="KW-0614">Plasmid</keyword>
<dbReference type="GO" id="GO:0003824">
    <property type="term" value="F:catalytic activity"/>
    <property type="evidence" value="ECO:0007669"/>
    <property type="project" value="InterPro"/>
</dbReference>
<dbReference type="AlphaFoldDB" id="A0A6N1ALC7"/>
<dbReference type="Pfam" id="PF02543">
    <property type="entry name" value="Carbam_trans_N"/>
    <property type="match status" value="1"/>
</dbReference>